<dbReference type="InterPro" id="IPR000595">
    <property type="entry name" value="cNMP-bd_dom"/>
</dbReference>
<evidence type="ECO:0000313" key="6">
    <source>
        <dbReference type="Proteomes" id="UP000192610"/>
    </source>
</evidence>
<dbReference type="InterPro" id="IPR036390">
    <property type="entry name" value="WH_DNA-bd_sf"/>
</dbReference>
<evidence type="ECO:0000256" key="2">
    <source>
        <dbReference type="ARBA" id="ARBA00023125"/>
    </source>
</evidence>
<reference evidence="6" key="1">
    <citation type="submission" date="2016-04" db="EMBL/GenBank/DDBJ databases">
        <authorList>
            <person name="Chen L."/>
            <person name="Zhuang W."/>
            <person name="Wang G."/>
        </authorList>
    </citation>
    <scope>NUCLEOTIDE SEQUENCE [LARGE SCALE GENOMIC DNA]</scope>
    <source>
        <strain evidence="6">17621</strain>
    </source>
</reference>
<dbReference type="EMBL" id="LVXG01000035">
    <property type="protein sequence ID" value="OQP44228.1"/>
    <property type="molecule type" value="Genomic_DNA"/>
</dbReference>
<dbReference type="CDD" id="cd00038">
    <property type="entry name" value="CAP_ED"/>
    <property type="match status" value="1"/>
</dbReference>
<dbReference type="InterPro" id="IPR012318">
    <property type="entry name" value="HTH_CRP"/>
</dbReference>
<organism evidence="5 6">
    <name type="scientific">Niastella yeongjuensis</name>
    <dbReference type="NCBI Taxonomy" id="354355"/>
    <lineage>
        <taxon>Bacteria</taxon>
        <taxon>Pseudomonadati</taxon>
        <taxon>Bacteroidota</taxon>
        <taxon>Chitinophagia</taxon>
        <taxon>Chitinophagales</taxon>
        <taxon>Chitinophagaceae</taxon>
        <taxon>Niastella</taxon>
    </lineage>
</organism>
<accession>A0A1V9EDN2</accession>
<keyword evidence="1" id="KW-0805">Transcription regulation</keyword>
<dbReference type="AlphaFoldDB" id="A0A1V9EDN2"/>
<dbReference type="RefSeq" id="WP_081202961.1">
    <property type="nucleotide sequence ID" value="NZ_FOCZ01000004.1"/>
</dbReference>
<name>A0A1V9EDN2_9BACT</name>
<dbReference type="SUPFAM" id="SSF46785">
    <property type="entry name" value="Winged helix' DNA-binding domain"/>
    <property type="match status" value="1"/>
</dbReference>
<dbReference type="SUPFAM" id="SSF51206">
    <property type="entry name" value="cAMP-binding domain-like"/>
    <property type="match status" value="1"/>
</dbReference>
<dbReference type="InterPro" id="IPR036388">
    <property type="entry name" value="WH-like_DNA-bd_sf"/>
</dbReference>
<dbReference type="GO" id="GO:0006355">
    <property type="term" value="P:regulation of DNA-templated transcription"/>
    <property type="evidence" value="ECO:0007669"/>
    <property type="project" value="InterPro"/>
</dbReference>
<dbReference type="OrthoDB" id="9776746at2"/>
<sequence>MIGHTDNYSNKFSDFFEPALLTELEEKSMIMEVKSGDTLLNIGQAIKAIPLLATGAIKVSRINDEGQELLLYYVREGESCAMTFNCCMLEQTSVIKGTAEEDSVLVCIPVTLMEQWMVKYPSWKKYVMTTMLSRFTEMIKSIDEVAFKKMDERLINYLKEKSDITGSTVINLTHQQIADELGTNRVVISRLLKKLENEKKLLIYNKQIKLLRDL</sequence>
<dbReference type="Pfam" id="PF00027">
    <property type="entry name" value="cNMP_binding"/>
    <property type="match status" value="1"/>
</dbReference>
<dbReference type="Pfam" id="PF13545">
    <property type="entry name" value="HTH_Crp_2"/>
    <property type="match status" value="1"/>
</dbReference>
<keyword evidence="3" id="KW-0804">Transcription</keyword>
<dbReference type="GO" id="GO:0003677">
    <property type="term" value="F:DNA binding"/>
    <property type="evidence" value="ECO:0007669"/>
    <property type="project" value="UniProtKB-KW"/>
</dbReference>
<gene>
    <name evidence="5" type="ORF">A4H97_33275</name>
</gene>
<keyword evidence="2" id="KW-0238">DNA-binding</keyword>
<comment type="caution">
    <text evidence="5">The sequence shown here is derived from an EMBL/GenBank/DDBJ whole genome shotgun (WGS) entry which is preliminary data.</text>
</comment>
<dbReference type="STRING" id="354355.SAMN05660816_02829"/>
<evidence type="ECO:0000256" key="1">
    <source>
        <dbReference type="ARBA" id="ARBA00023015"/>
    </source>
</evidence>
<dbReference type="SMART" id="SM00419">
    <property type="entry name" value="HTH_CRP"/>
    <property type="match status" value="1"/>
</dbReference>
<dbReference type="Gene3D" id="2.60.120.10">
    <property type="entry name" value="Jelly Rolls"/>
    <property type="match status" value="1"/>
</dbReference>
<keyword evidence="6" id="KW-1185">Reference proteome</keyword>
<evidence type="ECO:0000256" key="3">
    <source>
        <dbReference type="ARBA" id="ARBA00023163"/>
    </source>
</evidence>
<dbReference type="InterPro" id="IPR018490">
    <property type="entry name" value="cNMP-bd_dom_sf"/>
</dbReference>
<protein>
    <submittedName>
        <fullName evidence="5">Crp/Fnr family transcriptional regulator</fullName>
    </submittedName>
</protein>
<feature type="domain" description="HTH crp-type" evidence="4">
    <location>
        <begin position="148"/>
        <end position="214"/>
    </location>
</feature>
<dbReference type="Gene3D" id="1.10.10.10">
    <property type="entry name" value="Winged helix-like DNA-binding domain superfamily/Winged helix DNA-binding domain"/>
    <property type="match status" value="1"/>
</dbReference>
<dbReference type="InterPro" id="IPR014710">
    <property type="entry name" value="RmlC-like_jellyroll"/>
</dbReference>
<evidence type="ECO:0000313" key="5">
    <source>
        <dbReference type="EMBL" id="OQP44228.1"/>
    </source>
</evidence>
<dbReference type="Proteomes" id="UP000192610">
    <property type="component" value="Unassembled WGS sequence"/>
</dbReference>
<evidence type="ECO:0000259" key="4">
    <source>
        <dbReference type="PROSITE" id="PS51063"/>
    </source>
</evidence>
<dbReference type="PROSITE" id="PS51063">
    <property type="entry name" value="HTH_CRP_2"/>
    <property type="match status" value="1"/>
</dbReference>
<proteinExistence type="predicted"/>